<comment type="cofactor">
    <cofactor evidence="1">
        <name>Mg(2+)</name>
        <dbReference type="ChEBI" id="CHEBI:18420"/>
    </cofactor>
</comment>
<evidence type="ECO:0000259" key="18">
    <source>
        <dbReference type="PROSITE" id="PS51462"/>
    </source>
</evidence>
<organism evidence="19 20">
    <name type="scientific">Candidatus Fonsibacter lacus</name>
    <dbReference type="NCBI Taxonomy" id="2576439"/>
    <lineage>
        <taxon>Bacteria</taxon>
        <taxon>Pseudomonadati</taxon>
        <taxon>Pseudomonadota</taxon>
        <taxon>Alphaproteobacteria</taxon>
        <taxon>Candidatus Pelagibacterales</taxon>
        <taxon>Candidatus Pelagibacterales incertae sedis</taxon>
        <taxon>Candidatus Fonsibacter</taxon>
    </lineage>
</organism>
<evidence type="ECO:0000256" key="11">
    <source>
        <dbReference type="ARBA" id="ARBA00036904"/>
    </source>
</evidence>
<dbReference type="CDD" id="cd03425">
    <property type="entry name" value="NUDIX_MutT_NudA_like"/>
    <property type="match status" value="1"/>
</dbReference>
<evidence type="ECO:0000256" key="12">
    <source>
        <dbReference type="ARBA" id="ARBA00038905"/>
    </source>
</evidence>
<evidence type="ECO:0000256" key="2">
    <source>
        <dbReference type="ARBA" id="ARBA00005582"/>
    </source>
</evidence>
<keyword evidence="4" id="KW-0235">DNA replication</keyword>
<evidence type="ECO:0000256" key="3">
    <source>
        <dbReference type="ARBA" id="ARBA00022457"/>
    </source>
</evidence>
<dbReference type="AlphaFoldDB" id="A0A845S8D5"/>
<dbReference type="GO" id="GO:0044716">
    <property type="term" value="F:8-oxo-GDP phosphatase activity"/>
    <property type="evidence" value="ECO:0007669"/>
    <property type="project" value="TreeGrafter"/>
</dbReference>
<keyword evidence="5" id="KW-0479">Metal-binding</keyword>
<dbReference type="GO" id="GO:0008413">
    <property type="term" value="F:8-oxo-7,8-dihydroguanosine triphosphate pyrophosphatase activity"/>
    <property type="evidence" value="ECO:0007669"/>
    <property type="project" value="TreeGrafter"/>
</dbReference>
<dbReference type="Proteomes" id="UP000572953">
    <property type="component" value="Unassembled WGS sequence"/>
</dbReference>
<dbReference type="Gene3D" id="3.90.79.10">
    <property type="entry name" value="Nucleoside Triphosphate Pyrophosphohydrolase"/>
    <property type="match status" value="1"/>
</dbReference>
<evidence type="ECO:0000256" key="8">
    <source>
        <dbReference type="ARBA" id="ARBA00022842"/>
    </source>
</evidence>
<dbReference type="PROSITE" id="PS51462">
    <property type="entry name" value="NUDIX"/>
    <property type="match status" value="1"/>
</dbReference>
<keyword evidence="3" id="KW-0515">Mutator protein</keyword>
<accession>A0A845S8D5</accession>
<dbReference type="InterPro" id="IPR020084">
    <property type="entry name" value="NUDIX_hydrolase_CS"/>
</dbReference>
<keyword evidence="9" id="KW-0234">DNA repair</keyword>
<evidence type="ECO:0000256" key="10">
    <source>
        <dbReference type="ARBA" id="ARBA00035861"/>
    </source>
</evidence>
<dbReference type="PANTHER" id="PTHR47707">
    <property type="entry name" value="8-OXO-DGTP DIPHOSPHATASE"/>
    <property type="match status" value="1"/>
</dbReference>
<comment type="caution">
    <text evidence="19">The sequence shown here is derived from an EMBL/GenBank/DDBJ whole genome shotgun (WGS) entry which is preliminary data.</text>
</comment>
<evidence type="ECO:0000256" key="15">
    <source>
        <dbReference type="ARBA" id="ARBA00041979"/>
    </source>
</evidence>
<evidence type="ECO:0000256" key="13">
    <source>
        <dbReference type="ARBA" id="ARBA00040794"/>
    </source>
</evidence>
<evidence type="ECO:0000313" key="19">
    <source>
        <dbReference type="EMBL" id="NCU63189.1"/>
    </source>
</evidence>
<dbReference type="InterPro" id="IPR020476">
    <property type="entry name" value="Nudix_hydrolase"/>
</dbReference>
<dbReference type="PRINTS" id="PR00502">
    <property type="entry name" value="NUDIXFAMILY"/>
</dbReference>
<evidence type="ECO:0000256" key="17">
    <source>
        <dbReference type="RuleBase" id="RU003476"/>
    </source>
</evidence>
<feature type="domain" description="Nudix hydrolase" evidence="18">
    <location>
        <begin position="1"/>
        <end position="129"/>
    </location>
</feature>
<evidence type="ECO:0000256" key="6">
    <source>
        <dbReference type="ARBA" id="ARBA00022763"/>
    </source>
</evidence>
<evidence type="ECO:0000256" key="9">
    <source>
        <dbReference type="ARBA" id="ARBA00023204"/>
    </source>
</evidence>
<dbReference type="EC" id="3.6.1.55" evidence="12"/>
<evidence type="ECO:0000313" key="20">
    <source>
        <dbReference type="Proteomes" id="UP000572953"/>
    </source>
</evidence>
<dbReference type="GO" id="GO:0006260">
    <property type="term" value="P:DNA replication"/>
    <property type="evidence" value="ECO:0007669"/>
    <property type="project" value="UniProtKB-KW"/>
</dbReference>
<evidence type="ECO:0000256" key="1">
    <source>
        <dbReference type="ARBA" id="ARBA00001946"/>
    </source>
</evidence>
<dbReference type="GO" id="GO:0006281">
    <property type="term" value="P:DNA repair"/>
    <property type="evidence" value="ECO:0007669"/>
    <property type="project" value="UniProtKB-KW"/>
</dbReference>
<dbReference type="GO" id="GO:0035539">
    <property type="term" value="F:8-oxo-7,8-dihydrodeoxyguanosine triphosphate pyrophosphatase activity"/>
    <property type="evidence" value="ECO:0007669"/>
    <property type="project" value="UniProtKB-EC"/>
</dbReference>
<gene>
    <name evidence="19" type="ORF">EBV78_03795</name>
</gene>
<keyword evidence="7 17" id="KW-0378">Hydrolase</keyword>
<dbReference type="EMBL" id="RGGN01000152">
    <property type="protein sequence ID" value="NCU63189.1"/>
    <property type="molecule type" value="Genomic_DNA"/>
</dbReference>
<dbReference type="GO" id="GO:0044715">
    <property type="term" value="F:8-oxo-dGDP phosphatase activity"/>
    <property type="evidence" value="ECO:0007669"/>
    <property type="project" value="TreeGrafter"/>
</dbReference>
<keyword evidence="6" id="KW-0227">DNA damage</keyword>
<keyword evidence="8" id="KW-0460">Magnesium</keyword>
<evidence type="ECO:0000256" key="4">
    <source>
        <dbReference type="ARBA" id="ARBA00022705"/>
    </source>
</evidence>
<evidence type="ECO:0000256" key="16">
    <source>
        <dbReference type="ARBA" id="ARBA00042798"/>
    </source>
</evidence>
<evidence type="ECO:0000256" key="5">
    <source>
        <dbReference type="ARBA" id="ARBA00022723"/>
    </source>
</evidence>
<dbReference type="PANTHER" id="PTHR47707:SF1">
    <property type="entry name" value="NUDIX HYDROLASE FAMILY PROTEIN"/>
    <property type="match status" value="1"/>
</dbReference>
<evidence type="ECO:0000256" key="7">
    <source>
        <dbReference type="ARBA" id="ARBA00022801"/>
    </source>
</evidence>
<dbReference type="PROSITE" id="PS00893">
    <property type="entry name" value="NUDIX_BOX"/>
    <property type="match status" value="1"/>
</dbReference>
<sequence length="136" mass="16268">MKITYVSSCLLKKNNKILIASRPKNKFLSGFWELPGGKLFKDESFETCAIRELYEEVGVKINLENLNNIDLITHRYKNNSIIMMVYLVETWLGKIKAKEEQKLAWITRYQIKEFNFLPGSQIFFDRVYENYYKFFK</sequence>
<dbReference type="InterPro" id="IPR015797">
    <property type="entry name" value="NUDIX_hydrolase-like_dom_sf"/>
</dbReference>
<dbReference type="Pfam" id="PF00293">
    <property type="entry name" value="NUDIX"/>
    <property type="match status" value="1"/>
</dbReference>
<comment type="similarity">
    <text evidence="2 17">Belongs to the Nudix hydrolase family.</text>
</comment>
<proteinExistence type="inferred from homology"/>
<dbReference type="GO" id="GO:0046872">
    <property type="term" value="F:metal ion binding"/>
    <property type="evidence" value="ECO:0007669"/>
    <property type="project" value="UniProtKB-KW"/>
</dbReference>
<comment type="catalytic activity">
    <reaction evidence="10">
        <text>8-oxo-dGTP + H2O = 8-oxo-dGMP + diphosphate + H(+)</text>
        <dbReference type="Rhea" id="RHEA:31575"/>
        <dbReference type="ChEBI" id="CHEBI:15377"/>
        <dbReference type="ChEBI" id="CHEBI:15378"/>
        <dbReference type="ChEBI" id="CHEBI:33019"/>
        <dbReference type="ChEBI" id="CHEBI:63224"/>
        <dbReference type="ChEBI" id="CHEBI:77896"/>
        <dbReference type="EC" id="3.6.1.55"/>
    </reaction>
</comment>
<evidence type="ECO:0000256" key="14">
    <source>
        <dbReference type="ARBA" id="ARBA00041592"/>
    </source>
</evidence>
<protein>
    <recommendedName>
        <fullName evidence="13">8-oxo-dGTP diphosphatase</fullName>
        <ecNumber evidence="12">3.6.1.55</ecNumber>
    </recommendedName>
    <alternativeName>
        <fullName evidence="16">7,8-dihydro-8-oxoguanine-triphosphatase</fullName>
    </alternativeName>
    <alternativeName>
        <fullName evidence="15">Mutator protein MutT</fullName>
    </alternativeName>
    <alternativeName>
        <fullName evidence="14">dGTP pyrophosphohydrolase</fullName>
    </alternativeName>
</protein>
<comment type="catalytic activity">
    <reaction evidence="11">
        <text>8-oxo-GTP + H2O = 8-oxo-GMP + diphosphate + H(+)</text>
        <dbReference type="Rhea" id="RHEA:67616"/>
        <dbReference type="ChEBI" id="CHEBI:15377"/>
        <dbReference type="ChEBI" id="CHEBI:15378"/>
        <dbReference type="ChEBI" id="CHEBI:33019"/>
        <dbReference type="ChEBI" id="CHEBI:143553"/>
        <dbReference type="ChEBI" id="CHEBI:145694"/>
    </reaction>
</comment>
<dbReference type="InterPro" id="IPR047127">
    <property type="entry name" value="MutT-like"/>
</dbReference>
<dbReference type="InterPro" id="IPR000086">
    <property type="entry name" value="NUDIX_hydrolase_dom"/>
</dbReference>
<dbReference type="SUPFAM" id="SSF55811">
    <property type="entry name" value="Nudix"/>
    <property type="match status" value="1"/>
</dbReference>
<reference evidence="19 20" key="1">
    <citation type="submission" date="2018-10" db="EMBL/GenBank/DDBJ databases">
        <title>Iterative Subtractive Binning of Freshwater Chronoseries Metagenomes Recovers Nearly Complete Genomes from over Four Hundred Novel Species.</title>
        <authorList>
            <person name="Rodriguez-R L.M."/>
            <person name="Tsementzi D."/>
            <person name="Luo C."/>
            <person name="Konstantinidis K.T."/>
        </authorList>
    </citation>
    <scope>NUCLEOTIDE SEQUENCE [LARGE SCALE GENOMIC DNA]</scope>
    <source>
        <strain evidence="19">WB7_2B_003</strain>
    </source>
</reference>
<name>A0A845S8D5_9PROT</name>